<gene>
    <name evidence="1" type="ORF">NP233_g11180</name>
</gene>
<evidence type="ECO:0000313" key="1">
    <source>
        <dbReference type="EMBL" id="KAJ3559778.1"/>
    </source>
</evidence>
<dbReference type="EMBL" id="JANIEX010001278">
    <property type="protein sequence ID" value="KAJ3559778.1"/>
    <property type="molecule type" value="Genomic_DNA"/>
</dbReference>
<name>A0AAD5VKQ7_9AGAR</name>
<proteinExistence type="predicted"/>
<dbReference type="Proteomes" id="UP001213000">
    <property type="component" value="Unassembled WGS sequence"/>
</dbReference>
<comment type="caution">
    <text evidence="1">The sequence shown here is derived from an EMBL/GenBank/DDBJ whole genome shotgun (WGS) entry which is preliminary data.</text>
</comment>
<reference evidence="1" key="1">
    <citation type="submission" date="2022-07" db="EMBL/GenBank/DDBJ databases">
        <title>Genome Sequence of Leucocoprinus birnbaumii.</title>
        <authorList>
            <person name="Buettner E."/>
        </authorList>
    </citation>
    <scope>NUCLEOTIDE SEQUENCE</scope>
    <source>
        <strain evidence="1">VT141</strain>
    </source>
</reference>
<accession>A0AAD5VKQ7</accession>
<organism evidence="1 2">
    <name type="scientific">Leucocoprinus birnbaumii</name>
    <dbReference type="NCBI Taxonomy" id="56174"/>
    <lineage>
        <taxon>Eukaryota</taxon>
        <taxon>Fungi</taxon>
        <taxon>Dikarya</taxon>
        <taxon>Basidiomycota</taxon>
        <taxon>Agaricomycotina</taxon>
        <taxon>Agaricomycetes</taxon>
        <taxon>Agaricomycetidae</taxon>
        <taxon>Agaricales</taxon>
        <taxon>Agaricineae</taxon>
        <taxon>Agaricaceae</taxon>
        <taxon>Leucocoprinus</taxon>
    </lineage>
</organism>
<evidence type="ECO:0000313" key="2">
    <source>
        <dbReference type="Proteomes" id="UP001213000"/>
    </source>
</evidence>
<keyword evidence="2" id="KW-1185">Reference proteome</keyword>
<dbReference type="AlphaFoldDB" id="A0AAD5VKQ7"/>
<protein>
    <submittedName>
        <fullName evidence="1">Uncharacterized protein</fullName>
    </submittedName>
</protein>
<sequence>MKAAKLVYEEMSVAERKEIDDVIADERQHGGDLDTRHRIAGKKGRMRVKQWSKKSWVEMGLFTLTFFGHMTEDGRYLVQVFEEMAKNMEVTTLAFMSQYKDQIMFLLQMMGKYMKSLINMKKNSASIPGLAAPNSSTLAGRLSILAEGYPILPDEWPDGMRKRDFVGVMRESLNAHYGVTIFVIEQRKADAMLIVLASAKKRKHVPFARVEASPETFILAEYLPAAFAFKDPHNLQKEGI</sequence>